<dbReference type="InterPro" id="IPR003593">
    <property type="entry name" value="AAA+_ATPase"/>
</dbReference>
<keyword evidence="3" id="KW-1003">Cell membrane</keyword>
<proteinExistence type="inferred from homology"/>
<dbReference type="InterPro" id="IPR036640">
    <property type="entry name" value="ABC1_TM_sf"/>
</dbReference>
<feature type="domain" description="ABC transmembrane type-1" evidence="13">
    <location>
        <begin position="712"/>
        <end position="994"/>
    </location>
</feature>
<evidence type="ECO:0000256" key="8">
    <source>
        <dbReference type="ARBA" id="ARBA00023136"/>
    </source>
</evidence>
<dbReference type="InterPro" id="IPR017871">
    <property type="entry name" value="ABC_transporter-like_CS"/>
</dbReference>
<keyword evidence="2" id="KW-0813">Transport</keyword>
<dbReference type="InterPro" id="IPR027417">
    <property type="entry name" value="P-loop_NTPase"/>
</dbReference>
<feature type="transmembrane region" description="Helical" evidence="11">
    <location>
        <begin position="269"/>
        <end position="295"/>
    </location>
</feature>
<keyword evidence="5" id="KW-0547">Nucleotide-binding</keyword>
<dbReference type="InterPro" id="IPR011527">
    <property type="entry name" value="ABC1_TM_dom"/>
</dbReference>
<dbReference type="Gene3D" id="1.20.1560.10">
    <property type="entry name" value="ABC transporter type 1, transmembrane domain"/>
    <property type="match status" value="2"/>
</dbReference>
<feature type="region of interest" description="Disordered" evidence="10">
    <location>
        <begin position="1271"/>
        <end position="1307"/>
    </location>
</feature>
<dbReference type="FunFam" id="3.40.50.300:FF:000299">
    <property type="entry name" value="ABC transporter ATP-binding protein/permease"/>
    <property type="match status" value="2"/>
</dbReference>
<dbReference type="Pfam" id="PF00664">
    <property type="entry name" value="ABC_membrane"/>
    <property type="match status" value="2"/>
</dbReference>
<keyword evidence="8 11" id="KW-0472">Membrane</keyword>
<dbReference type="RefSeq" id="WP_159234574.1">
    <property type="nucleotide sequence ID" value="NZ_CACSIP010000047.1"/>
</dbReference>
<dbReference type="Proteomes" id="UP000430146">
    <property type="component" value="Unassembled WGS sequence"/>
</dbReference>
<evidence type="ECO:0000256" key="6">
    <source>
        <dbReference type="ARBA" id="ARBA00022840"/>
    </source>
</evidence>
<evidence type="ECO:0000256" key="2">
    <source>
        <dbReference type="ARBA" id="ARBA00022448"/>
    </source>
</evidence>
<feature type="region of interest" description="Disordered" evidence="10">
    <location>
        <begin position="636"/>
        <end position="661"/>
    </location>
</feature>
<feature type="transmembrane region" description="Helical" evidence="11">
    <location>
        <begin position="711"/>
        <end position="732"/>
    </location>
</feature>
<evidence type="ECO:0000259" key="13">
    <source>
        <dbReference type="PROSITE" id="PS50929"/>
    </source>
</evidence>
<dbReference type="EC" id="3.6.3.-" evidence="14"/>
<dbReference type="Pfam" id="PF00005">
    <property type="entry name" value="ABC_tran"/>
    <property type="match status" value="2"/>
</dbReference>
<dbReference type="CDD" id="cd18546">
    <property type="entry name" value="ABC_6TM_Rv0194_D2_like"/>
    <property type="match status" value="1"/>
</dbReference>
<name>A0A5S9R6Z9_MYCVN</name>
<gene>
    <name evidence="14" type="ORF">AELLOGFF_06098</name>
</gene>
<feature type="compositionally biased region" description="Low complexity" evidence="10">
    <location>
        <begin position="600"/>
        <end position="612"/>
    </location>
</feature>
<feature type="transmembrane region" description="Helical" evidence="11">
    <location>
        <begin position="963"/>
        <end position="982"/>
    </location>
</feature>
<dbReference type="Gene3D" id="3.40.50.300">
    <property type="entry name" value="P-loop containing nucleotide triphosphate hydrolases"/>
    <property type="match status" value="2"/>
</dbReference>
<dbReference type="SUPFAM" id="SSF90123">
    <property type="entry name" value="ABC transporter transmembrane region"/>
    <property type="match status" value="2"/>
</dbReference>
<dbReference type="PROSITE" id="PS00211">
    <property type="entry name" value="ABC_TRANSPORTER_1"/>
    <property type="match status" value="2"/>
</dbReference>
<evidence type="ECO:0000256" key="3">
    <source>
        <dbReference type="ARBA" id="ARBA00022475"/>
    </source>
</evidence>
<feature type="domain" description="ABC transmembrane type-1" evidence="13">
    <location>
        <begin position="50"/>
        <end position="330"/>
    </location>
</feature>
<keyword evidence="14" id="KW-0378">Hydrolase</keyword>
<feature type="transmembrane region" description="Helical" evidence="11">
    <location>
        <begin position="47"/>
        <end position="73"/>
    </location>
</feature>
<feature type="transmembrane region" description="Helical" evidence="11">
    <location>
        <begin position="187"/>
        <end position="205"/>
    </location>
</feature>
<dbReference type="GO" id="GO:0016887">
    <property type="term" value="F:ATP hydrolysis activity"/>
    <property type="evidence" value="ECO:0007669"/>
    <property type="project" value="InterPro"/>
</dbReference>
<feature type="domain" description="ABC transporter" evidence="12">
    <location>
        <begin position="1028"/>
        <end position="1263"/>
    </location>
</feature>
<dbReference type="SMART" id="SM00382">
    <property type="entry name" value="AAA"/>
    <property type="match status" value="2"/>
</dbReference>
<keyword evidence="4 11" id="KW-0812">Transmembrane</keyword>
<reference evidence="14 15" key="1">
    <citation type="submission" date="2019-11" db="EMBL/GenBank/DDBJ databases">
        <authorList>
            <person name="Holert J."/>
        </authorList>
    </citation>
    <scope>NUCLEOTIDE SEQUENCE [LARGE SCALE GENOMIC DNA]</scope>
    <source>
        <strain evidence="14">BC8_1</strain>
    </source>
</reference>
<feature type="region of interest" description="Disordered" evidence="10">
    <location>
        <begin position="600"/>
        <end position="619"/>
    </location>
</feature>
<evidence type="ECO:0000313" key="15">
    <source>
        <dbReference type="Proteomes" id="UP000430146"/>
    </source>
</evidence>
<evidence type="ECO:0000256" key="1">
    <source>
        <dbReference type="ARBA" id="ARBA00004651"/>
    </source>
</evidence>
<evidence type="ECO:0000259" key="12">
    <source>
        <dbReference type="PROSITE" id="PS50893"/>
    </source>
</evidence>
<dbReference type="EMBL" id="CACSIP010000047">
    <property type="protein sequence ID" value="CAA0133218.1"/>
    <property type="molecule type" value="Genomic_DNA"/>
</dbReference>
<feature type="compositionally biased region" description="Polar residues" evidence="10">
    <location>
        <begin position="636"/>
        <end position="648"/>
    </location>
</feature>
<feature type="transmembrane region" description="Helical" evidence="11">
    <location>
        <begin position="85"/>
        <end position="105"/>
    </location>
</feature>
<evidence type="ECO:0000256" key="5">
    <source>
        <dbReference type="ARBA" id="ARBA00022741"/>
    </source>
</evidence>
<comment type="subcellular location">
    <subcellularLocation>
        <location evidence="1">Cell membrane</location>
        <topology evidence="1">Multi-pass membrane protein</topology>
    </subcellularLocation>
</comment>
<dbReference type="PANTHER" id="PTHR43394">
    <property type="entry name" value="ATP-DEPENDENT PERMEASE MDL1, MITOCHONDRIAL"/>
    <property type="match status" value="1"/>
</dbReference>
<evidence type="ECO:0000256" key="11">
    <source>
        <dbReference type="SAM" id="Phobius"/>
    </source>
</evidence>
<dbReference type="GO" id="GO:0005524">
    <property type="term" value="F:ATP binding"/>
    <property type="evidence" value="ECO:0007669"/>
    <property type="project" value="UniProtKB-KW"/>
</dbReference>
<dbReference type="GO" id="GO:0015421">
    <property type="term" value="F:ABC-type oligopeptide transporter activity"/>
    <property type="evidence" value="ECO:0007669"/>
    <property type="project" value="TreeGrafter"/>
</dbReference>
<feature type="transmembrane region" description="Helical" evidence="11">
    <location>
        <begin position="163"/>
        <end position="181"/>
    </location>
</feature>
<evidence type="ECO:0000256" key="4">
    <source>
        <dbReference type="ARBA" id="ARBA00022692"/>
    </source>
</evidence>
<feature type="domain" description="ABC transporter" evidence="12">
    <location>
        <begin position="364"/>
        <end position="598"/>
    </location>
</feature>
<accession>A0A5S9R6Z9</accession>
<dbReference type="PROSITE" id="PS50929">
    <property type="entry name" value="ABC_TM1F"/>
    <property type="match status" value="2"/>
</dbReference>
<feature type="transmembrane region" description="Helical" evidence="11">
    <location>
        <begin position="935"/>
        <end position="957"/>
    </location>
</feature>
<dbReference type="PROSITE" id="PS50893">
    <property type="entry name" value="ABC_TRANSPORTER_2"/>
    <property type="match status" value="2"/>
</dbReference>
<dbReference type="InterPro" id="IPR039421">
    <property type="entry name" value="Type_1_exporter"/>
</dbReference>
<keyword evidence="6 14" id="KW-0067">ATP-binding</keyword>
<evidence type="ECO:0000256" key="7">
    <source>
        <dbReference type="ARBA" id="ARBA00022989"/>
    </source>
</evidence>
<feature type="compositionally biased region" description="Basic and acidic residues" evidence="10">
    <location>
        <begin position="1"/>
        <end position="11"/>
    </location>
</feature>
<organism evidence="14 15">
    <name type="scientific">Mycolicibacterium vanbaalenii</name>
    <name type="common">Mycobacterium vanbaalenii</name>
    <dbReference type="NCBI Taxonomy" id="110539"/>
    <lineage>
        <taxon>Bacteria</taxon>
        <taxon>Bacillati</taxon>
        <taxon>Actinomycetota</taxon>
        <taxon>Actinomycetes</taxon>
        <taxon>Mycobacteriales</taxon>
        <taxon>Mycobacteriaceae</taxon>
        <taxon>Mycolicibacterium</taxon>
    </lineage>
</organism>
<keyword evidence="15" id="KW-1185">Reference proteome</keyword>
<protein>
    <submittedName>
        <fullName evidence="14">Multidrug efflux ATP-binding/permease protein</fullName>
        <ecNumber evidence="14">3.6.3.-</ecNumber>
    </submittedName>
</protein>
<feature type="transmembrane region" description="Helical" evidence="11">
    <location>
        <begin position="301"/>
        <end position="322"/>
    </location>
</feature>
<feature type="transmembrane region" description="Helical" evidence="11">
    <location>
        <begin position="827"/>
        <end position="846"/>
    </location>
</feature>
<dbReference type="InterPro" id="IPR003439">
    <property type="entry name" value="ABC_transporter-like_ATP-bd"/>
</dbReference>
<dbReference type="CDD" id="cd18543">
    <property type="entry name" value="ABC_6TM_Rv0194_D1_like"/>
    <property type="match status" value="1"/>
</dbReference>
<sequence>MTTPLDIREAKAGNSSPLPPVESKHHGRFGRGTLRLLAPVLSRRNRFGIWAGVVLAIIAMGLIGLVPLIQQIILDDTIVERRRSLPLWLGILLVTGLASFVANYLRRSVGGRAAVRAQRDLQVRVHHHMQYLDASRRDELRAGDIMSRATCDLTLIQMFLQQLGVAYGNIALLLVSLVVMVVLSPLLALTMVVSVPTFLIVAMRFRSKSFPASWMDQRFQGSVAGVVEEAVTGVRVVKAFGQESQEQDALHAEAGKLFQSRLRTARITAVYSAALDAIPGLTQLAMLALGGWLVMEGQVSLGVFLAFGSYILQLVAPVRFLSGLMATSQQARAGAQRIVELLSIESRVQERPDPVVLTEPVGLVELDHVDFGYPGGETVLHDISLRVAPGETVAIVGASGSGKSTLAHLLARFHDPTAGTVRIDGRDIRDYSLTSLRAAVGIVFEEGFLFSTTIRDNIAFGRPDASDDEVERAAVAAHAHGFVAGLPEGYDTLVGERGFTLSGGQRQRLALARAALTNPTVLILDDATSAIDARTEHAVHRSLEEVRARHTTVLIAHRRSTLMLADRVIVLDRGRIIDTGTTEELLARSALFRELLTGPDAESSSSASADPPVTALDPAAWPQGVSRLGAPKMSSFTSEAATRAASGSQGPGMSGDASTLAGLSSVSPKLTDAVRALPPLRDQPDIDMAEATAPVRELSMASVFRPFRRPLLLASLLVVIDGMLWISAPMLIRYGLDHGVLKNSHRALIAVCLVLAAVQVLIWINTRVMVVYTQRTAERVLFGLRVRTFAHLQRLALNYYEQFMAGHIMTRMTSDVEAFAQLLQQGLLTAMVSLLSCAGVAVALAIFDPQLAVATAVVLPFLIAATLWFRRESGRTYLLARERVSVLYGNMQESLAGVAVSQAYCQQPANEARFAVLADSYCAARVRSAELMARFFPFLLLLSIVAKVIALAFAAPRLAAGDLSYGVLIAFLLYLDLFFTPIQQLSFVFDQWLQAGVALTQLRELLRTPSTTPAAASGARRERLDGRIQLEHVTFVYPSTGLVAMNDVSLEIPAGQTVALVGTTGAGKSTLVKLIARFYDPTSGTVLIDGLPLRELDLVAYRRQLGYVPQEPFLFSGTIRSNIAYGNPDAPDLLVEQAARAVGAHAFIAELPYGYHTPVSEQGGSLSAGQRQLLGLARALLVDPRILLLDEATANLDLATEAQVQRAMGQVSRGRTTIVIAHRLQTARAAQRVLVVDNGLIVEDGAHEQLLALGGRYAALWSANTQHHSVARPHETVCRPTAPASGRPSGERRGPGGGVRPTATHTP</sequence>
<dbReference type="GO" id="GO:0005886">
    <property type="term" value="C:plasma membrane"/>
    <property type="evidence" value="ECO:0007669"/>
    <property type="project" value="UniProtKB-SubCell"/>
</dbReference>
<comment type="similarity">
    <text evidence="9">Belongs to the ABC transporter superfamily. Lipid exporter (TC 3.A.1.106) family.</text>
</comment>
<feature type="transmembrane region" description="Helical" evidence="11">
    <location>
        <begin position="852"/>
        <end position="869"/>
    </location>
</feature>
<dbReference type="SUPFAM" id="SSF52540">
    <property type="entry name" value="P-loop containing nucleoside triphosphate hydrolases"/>
    <property type="match status" value="2"/>
</dbReference>
<evidence type="ECO:0000313" key="14">
    <source>
        <dbReference type="EMBL" id="CAA0133218.1"/>
    </source>
</evidence>
<dbReference type="PANTHER" id="PTHR43394:SF1">
    <property type="entry name" value="ATP-BINDING CASSETTE SUB-FAMILY B MEMBER 10, MITOCHONDRIAL"/>
    <property type="match status" value="1"/>
</dbReference>
<evidence type="ECO:0000256" key="9">
    <source>
        <dbReference type="ARBA" id="ARBA00061644"/>
    </source>
</evidence>
<dbReference type="OrthoDB" id="9806127at2"/>
<feature type="region of interest" description="Disordered" evidence="10">
    <location>
        <begin position="1"/>
        <end position="26"/>
    </location>
</feature>
<evidence type="ECO:0000256" key="10">
    <source>
        <dbReference type="SAM" id="MobiDB-lite"/>
    </source>
</evidence>
<keyword evidence="7 11" id="KW-1133">Transmembrane helix</keyword>
<feature type="transmembrane region" description="Helical" evidence="11">
    <location>
        <begin position="744"/>
        <end position="764"/>
    </location>
</feature>